<reference evidence="4" key="1">
    <citation type="submission" date="2017-03" db="EMBL/GenBank/DDBJ databases">
        <authorList>
            <consortium name="AG Boll"/>
        </authorList>
    </citation>
    <scope>NUCLEOTIDE SEQUENCE [LARGE SCALE GENOMIC DNA]</scope>
    <source>
        <strain evidence="4">Chol</strain>
    </source>
</reference>
<evidence type="ECO:0000313" key="5">
    <source>
        <dbReference type="Proteomes" id="UP000242886"/>
    </source>
</evidence>
<organism evidence="4 5">
    <name type="scientific">Sterolibacterium denitrificans</name>
    <dbReference type="NCBI Taxonomy" id="157592"/>
    <lineage>
        <taxon>Bacteria</taxon>
        <taxon>Pseudomonadati</taxon>
        <taxon>Pseudomonadota</taxon>
        <taxon>Betaproteobacteria</taxon>
        <taxon>Nitrosomonadales</taxon>
        <taxon>Sterolibacteriaceae</taxon>
        <taxon>Sterolibacterium</taxon>
    </lineage>
</organism>
<feature type="chain" id="PRO_5031593296" evidence="2">
    <location>
        <begin position="24"/>
        <end position="489"/>
    </location>
</feature>
<gene>
    <name evidence="4" type="primary">oprM</name>
    <name evidence="4" type="ORF">SDENCHOL_10395</name>
</gene>
<accession>A0A7Z7HPS8</accession>
<keyword evidence="2" id="KW-0564">Palmitate</keyword>
<dbReference type="InterPro" id="IPR003423">
    <property type="entry name" value="OMP_efflux"/>
</dbReference>
<comment type="similarity">
    <text evidence="1 2">Belongs to the outer membrane factor (OMF) (TC 1.B.17) family.</text>
</comment>
<keyword evidence="2" id="KW-0472">Membrane</keyword>
<keyword evidence="2" id="KW-0812">Transmembrane</keyword>
<dbReference type="NCBIfam" id="TIGR01845">
    <property type="entry name" value="outer_NodT"/>
    <property type="match status" value="1"/>
</dbReference>
<name>A0A7Z7HPS8_9PROT</name>
<dbReference type="Gene3D" id="1.20.1600.10">
    <property type="entry name" value="Outer membrane efflux proteins (OEP)"/>
    <property type="match status" value="1"/>
</dbReference>
<dbReference type="GO" id="GO:0015562">
    <property type="term" value="F:efflux transmembrane transporter activity"/>
    <property type="evidence" value="ECO:0007669"/>
    <property type="project" value="InterPro"/>
</dbReference>
<proteinExistence type="inferred from homology"/>
<dbReference type="PANTHER" id="PTHR30203:SF32">
    <property type="entry name" value="CATION EFFLUX SYSTEM PROTEIN CUSC"/>
    <property type="match status" value="1"/>
</dbReference>
<keyword evidence="2" id="KW-0449">Lipoprotein</keyword>
<dbReference type="GO" id="GO:0005886">
    <property type="term" value="C:plasma membrane"/>
    <property type="evidence" value="ECO:0007669"/>
    <property type="project" value="UniProtKB-SubCell"/>
</dbReference>
<dbReference type="RefSeq" id="WP_231912888.1">
    <property type="nucleotide sequence ID" value="NZ_LT837803.1"/>
</dbReference>
<feature type="signal peptide" evidence="2">
    <location>
        <begin position="1"/>
        <end position="23"/>
    </location>
</feature>
<keyword evidence="2" id="KW-1134">Transmembrane beta strand</keyword>
<comment type="subcellular location">
    <subcellularLocation>
        <location evidence="2">Cell membrane</location>
        <topology evidence="2">Lipid-anchor</topology>
    </subcellularLocation>
</comment>
<evidence type="ECO:0000256" key="2">
    <source>
        <dbReference type="RuleBase" id="RU362097"/>
    </source>
</evidence>
<dbReference type="Gene3D" id="2.20.200.10">
    <property type="entry name" value="Outer membrane efflux proteins (OEP)"/>
    <property type="match status" value="1"/>
</dbReference>
<protein>
    <submittedName>
        <fullName evidence="4">Outer membrane protein OprM</fullName>
    </submittedName>
</protein>
<evidence type="ECO:0000313" key="4">
    <source>
        <dbReference type="EMBL" id="SMB21790.1"/>
    </source>
</evidence>
<dbReference type="Pfam" id="PF02321">
    <property type="entry name" value="OEP"/>
    <property type="match status" value="2"/>
</dbReference>
<dbReference type="SUPFAM" id="SSF56954">
    <property type="entry name" value="Outer membrane efflux proteins (OEP)"/>
    <property type="match status" value="1"/>
</dbReference>
<keyword evidence="5" id="KW-1185">Reference proteome</keyword>
<evidence type="ECO:0000256" key="3">
    <source>
        <dbReference type="SAM" id="Coils"/>
    </source>
</evidence>
<dbReference type="PROSITE" id="PS51257">
    <property type="entry name" value="PROKAR_LIPOPROTEIN"/>
    <property type="match status" value="1"/>
</dbReference>
<dbReference type="AlphaFoldDB" id="A0A7Z7HPS8"/>
<dbReference type="InterPro" id="IPR010131">
    <property type="entry name" value="MdtP/NodT-like"/>
</dbReference>
<keyword evidence="3" id="KW-0175">Coiled coil</keyword>
<keyword evidence="2" id="KW-0732">Signal</keyword>
<sequence>MPKLIRRTSQLVLLMALAGCASGPDYQRPALSLLLPSQWFASDAAVAGAAPESVAALPDWRDYFTDTRLQALIDQALEHNRDLRIATARIAEARAIHGIERAGRWPQLEVLGRREAAHVPGDLGMTGQPQFSQRYDVGVELLNYELDFWGRVRRLDEAALAGYLASEEAQRAFRLALIADVANAYYSQCELRERAVLTRALAGNRSEVAQLSDQRRQAGLMGSMEYLRAAAAAEAARSDLAAIEQAGAAADHWLQLLVGKPIQETADAASPLPAIRPLAEQQLTPLAADLPADVLLRRPDVLAAEQRLIAANANIGAARAAFLPSLTLTGLLSTASSGLSNLFDAGSRAWIFKPQLRLPLFNSGRDAANVDLAEARTHVAVAEYEKTIQQAFREVADLLAARVRLDEQLQAQEANRRIQQERVELFEARYRAQISHYLEVLDARRDLQLADQAALQAKRAVLANAAQLYKALAGSGAAAGQTDRVAAVE</sequence>
<dbReference type="EMBL" id="LT837803">
    <property type="protein sequence ID" value="SMB21790.1"/>
    <property type="molecule type" value="Genomic_DNA"/>
</dbReference>
<evidence type="ECO:0000256" key="1">
    <source>
        <dbReference type="ARBA" id="ARBA00007613"/>
    </source>
</evidence>
<dbReference type="PANTHER" id="PTHR30203">
    <property type="entry name" value="OUTER MEMBRANE CATION EFFLUX PROTEIN"/>
    <property type="match status" value="1"/>
</dbReference>
<dbReference type="Proteomes" id="UP000242886">
    <property type="component" value="Chromosome SDENCHOL"/>
</dbReference>
<feature type="coiled-coil region" evidence="3">
    <location>
        <begin position="381"/>
        <end position="429"/>
    </location>
</feature>